<evidence type="ECO:0000256" key="11">
    <source>
        <dbReference type="RuleBase" id="RU367094"/>
    </source>
</evidence>
<dbReference type="InterPro" id="IPR029058">
    <property type="entry name" value="AB_hydrolase_fold"/>
</dbReference>
<evidence type="ECO:0000256" key="3">
    <source>
        <dbReference type="ARBA" id="ARBA00022525"/>
    </source>
</evidence>
<evidence type="ECO:0000256" key="5">
    <source>
        <dbReference type="ARBA" id="ARBA00022729"/>
    </source>
</evidence>
<dbReference type="PANTHER" id="PTHR38050">
    <property type="match status" value="1"/>
</dbReference>
<accession>A0A2I2F5L4</accession>
<dbReference type="GO" id="GO:0045493">
    <property type="term" value="P:xylan catabolic process"/>
    <property type="evidence" value="ECO:0007669"/>
    <property type="project" value="UniProtKB-UniRule"/>
</dbReference>
<evidence type="ECO:0000256" key="1">
    <source>
        <dbReference type="ARBA" id="ARBA00004613"/>
    </source>
</evidence>
<dbReference type="ESTHER" id="9euro-a0a2i2f5l4">
    <property type="family name" value="FaeC"/>
</dbReference>
<keyword evidence="5 11" id="KW-0732">Signal</keyword>
<feature type="chain" id="PRO_5027151824" description="Feruloyl esterase C" evidence="11">
    <location>
        <begin position="20"/>
        <end position="268"/>
    </location>
</feature>
<dbReference type="EMBL" id="KZ559156">
    <property type="protein sequence ID" value="PLB35940.1"/>
    <property type="molecule type" value="Genomic_DNA"/>
</dbReference>
<comment type="function">
    <text evidence="9 11">Involved in degradation of plant cell walls. Hydrolyzes the feruloyl-arabinose ester bond in arabinoxylans, and the feruloyl-galactose ester bond in pectin. Active against paranitrophenyl-acetate, methyl ferulate and wheat arabinoxylan.</text>
</comment>
<dbReference type="GeneID" id="36523912"/>
<evidence type="ECO:0000313" key="13">
    <source>
        <dbReference type="Proteomes" id="UP000234585"/>
    </source>
</evidence>
<dbReference type="InterPro" id="IPR043595">
    <property type="entry name" value="FaeB/C/D"/>
</dbReference>
<dbReference type="Proteomes" id="UP000234585">
    <property type="component" value="Unassembled WGS sequence"/>
</dbReference>
<keyword evidence="4 11" id="KW-0858">Xylan degradation</keyword>
<organism evidence="12 13">
    <name type="scientific">Aspergillus candidus</name>
    <dbReference type="NCBI Taxonomy" id="41067"/>
    <lineage>
        <taxon>Eukaryota</taxon>
        <taxon>Fungi</taxon>
        <taxon>Dikarya</taxon>
        <taxon>Ascomycota</taxon>
        <taxon>Pezizomycotina</taxon>
        <taxon>Eurotiomycetes</taxon>
        <taxon>Eurotiomycetidae</taxon>
        <taxon>Eurotiales</taxon>
        <taxon>Aspergillaceae</taxon>
        <taxon>Aspergillus</taxon>
        <taxon>Aspergillus subgen. Circumdati</taxon>
    </lineage>
</organism>
<protein>
    <recommendedName>
        <fullName evidence="11">Feruloyl esterase C</fullName>
        <ecNumber evidence="11">3.1.1.73</ecNumber>
    </recommendedName>
    <alternativeName>
        <fullName evidence="11">Ferulic acid esterase C</fullName>
    </alternativeName>
</protein>
<dbReference type="AlphaFoldDB" id="A0A2I2F5L4"/>
<keyword evidence="8 11" id="KW-0624">Polysaccharide degradation</keyword>
<evidence type="ECO:0000256" key="8">
    <source>
        <dbReference type="ARBA" id="ARBA00023326"/>
    </source>
</evidence>
<dbReference type="Gene3D" id="3.40.50.1820">
    <property type="entry name" value="alpha/beta hydrolase"/>
    <property type="match status" value="1"/>
</dbReference>
<keyword evidence="7 11" id="KW-0119">Carbohydrate metabolism</keyword>
<dbReference type="STRING" id="41067.A0A2I2F5L4"/>
<evidence type="ECO:0000256" key="10">
    <source>
        <dbReference type="ARBA" id="ARBA00034075"/>
    </source>
</evidence>
<keyword evidence="6 11" id="KW-0378">Hydrolase</keyword>
<dbReference type="OrthoDB" id="424610at2759"/>
<evidence type="ECO:0000256" key="9">
    <source>
        <dbReference type="ARBA" id="ARBA00025250"/>
    </source>
</evidence>
<dbReference type="SUPFAM" id="SSF53474">
    <property type="entry name" value="alpha/beta-Hydrolases"/>
    <property type="match status" value="1"/>
</dbReference>
<evidence type="ECO:0000256" key="4">
    <source>
        <dbReference type="ARBA" id="ARBA00022651"/>
    </source>
</evidence>
<dbReference type="RefSeq" id="XP_024669952.1">
    <property type="nucleotide sequence ID" value="XM_024816752.1"/>
</dbReference>
<evidence type="ECO:0000256" key="2">
    <source>
        <dbReference type="ARBA" id="ARBA00010278"/>
    </source>
</evidence>
<dbReference type="EC" id="3.1.1.73" evidence="11"/>
<comment type="similarity">
    <text evidence="2 11">Belongs to the faeC family.</text>
</comment>
<dbReference type="GO" id="GO:0030600">
    <property type="term" value="F:feruloyl esterase activity"/>
    <property type="evidence" value="ECO:0007669"/>
    <property type="project" value="UniProtKB-UniRule"/>
</dbReference>
<evidence type="ECO:0000256" key="6">
    <source>
        <dbReference type="ARBA" id="ARBA00022801"/>
    </source>
</evidence>
<evidence type="ECO:0000313" key="12">
    <source>
        <dbReference type="EMBL" id="PLB35940.1"/>
    </source>
</evidence>
<dbReference type="GO" id="GO:0005576">
    <property type="term" value="C:extracellular region"/>
    <property type="evidence" value="ECO:0007669"/>
    <property type="project" value="UniProtKB-SubCell"/>
</dbReference>
<keyword evidence="3 11" id="KW-0964">Secreted</keyword>
<gene>
    <name evidence="12" type="ORF">BDW47DRAFT_127680</name>
</gene>
<evidence type="ECO:0000256" key="7">
    <source>
        <dbReference type="ARBA" id="ARBA00023277"/>
    </source>
</evidence>
<sequence length="268" mass="27923">MVRSILPTLALSLLTTAHAANSPGCGKEPTLTSGIHNIDDREYILEVPEGYDSSKPHKLIFGLHWRGGNMNNIVDGQSVEPWYGLATRAEGSAIFVAPNGRDAGWANNGGEDVALIDAIIEQVEADLCVDQTARFSTGFSWGGGMSYALACARASAFRAVSVLSGGVISGCDGGTDPIAYLAIHGINDAVLPFDGGVELANQFAQNNGCQPAEVAQPAPGSGQSARTDYECSERPVSVIAYDGGHDAAPLGVGNPLAPDATWEFFNDA</sequence>
<proteinExistence type="inferred from homology"/>
<keyword evidence="13" id="KW-1185">Reference proteome</keyword>
<comment type="subcellular location">
    <subcellularLocation>
        <location evidence="1 11">Secreted</location>
    </subcellularLocation>
</comment>
<name>A0A2I2F5L4_ASPCN</name>
<reference evidence="12 13" key="1">
    <citation type="submission" date="2017-12" db="EMBL/GenBank/DDBJ databases">
        <authorList>
            <consortium name="DOE Joint Genome Institute"/>
            <person name="Haridas S."/>
            <person name="Kjaerbolling I."/>
            <person name="Vesth T.C."/>
            <person name="Frisvad J.C."/>
            <person name="Nybo J.L."/>
            <person name="Theobald S."/>
            <person name="Kuo A."/>
            <person name="Bowyer P."/>
            <person name="Matsuda Y."/>
            <person name="Mondo S."/>
            <person name="Lyhne E.K."/>
            <person name="Kogle M.E."/>
            <person name="Clum A."/>
            <person name="Lipzen A."/>
            <person name="Salamov A."/>
            <person name="Ngan C.Y."/>
            <person name="Daum C."/>
            <person name="Chiniquy J."/>
            <person name="Barry K."/>
            <person name="LaButti K."/>
            <person name="Simmons B.A."/>
            <person name="Magnuson J.K."/>
            <person name="Mortensen U.H."/>
            <person name="Larsen T.O."/>
            <person name="Grigoriev I.V."/>
            <person name="Baker S.E."/>
            <person name="Andersen M.R."/>
            <person name="Nordberg H.P."/>
            <person name="Cantor M.N."/>
            <person name="Hua S.X."/>
        </authorList>
    </citation>
    <scope>NUCLEOTIDE SEQUENCE [LARGE SCALE GENOMIC DNA]</scope>
    <source>
        <strain evidence="12 13">CBS 102.13</strain>
    </source>
</reference>
<comment type="catalytic activity">
    <reaction evidence="10 11">
        <text>feruloyl-polysaccharide + H2O = ferulate + polysaccharide.</text>
        <dbReference type="EC" id="3.1.1.73"/>
    </reaction>
</comment>
<feature type="signal peptide" evidence="11">
    <location>
        <begin position="1"/>
        <end position="19"/>
    </location>
</feature>
<dbReference type="PANTHER" id="PTHR38050:SF1">
    <property type="entry name" value="FERULOYL ESTERASE C"/>
    <property type="match status" value="1"/>
</dbReference>